<name>A0ABV0GE80_9BURK</name>
<dbReference type="EMBL" id="JBDPZC010000004">
    <property type="protein sequence ID" value="MEO3713378.1"/>
    <property type="molecule type" value="Genomic_DNA"/>
</dbReference>
<dbReference type="RefSeq" id="WP_347609763.1">
    <property type="nucleotide sequence ID" value="NZ_JBDPZC010000004.1"/>
</dbReference>
<reference evidence="1 2" key="1">
    <citation type="submission" date="2024-05" db="EMBL/GenBank/DDBJ databases">
        <title>Roseateles sp. 2.12 16S ribosomal RNA gene Genome sequencing and assembly.</title>
        <authorList>
            <person name="Woo H."/>
        </authorList>
    </citation>
    <scope>NUCLEOTIDE SEQUENCE [LARGE SCALE GENOMIC DNA]</scope>
    <source>
        <strain evidence="1 2">2.12</strain>
    </source>
</reference>
<comment type="caution">
    <text evidence="1">The sequence shown here is derived from an EMBL/GenBank/DDBJ whole genome shotgun (WGS) entry which is preliminary data.</text>
</comment>
<evidence type="ECO:0000313" key="1">
    <source>
        <dbReference type="EMBL" id="MEO3713378.1"/>
    </source>
</evidence>
<evidence type="ECO:0008006" key="3">
    <source>
        <dbReference type="Google" id="ProtNLM"/>
    </source>
</evidence>
<protein>
    <recommendedName>
        <fullName evidence="3">TonB C-terminal domain-containing protein</fullName>
    </recommendedName>
</protein>
<proteinExistence type="predicted"/>
<accession>A0ABV0GE80</accession>
<gene>
    <name evidence="1" type="ORF">ABDJ40_11450</name>
</gene>
<evidence type="ECO:0000313" key="2">
    <source>
        <dbReference type="Proteomes" id="UP001462640"/>
    </source>
</evidence>
<organism evidence="1 2">
    <name type="scientific">Roseateles flavus</name>
    <dbReference type="NCBI Taxonomy" id="3149041"/>
    <lineage>
        <taxon>Bacteria</taxon>
        <taxon>Pseudomonadati</taxon>
        <taxon>Pseudomonadota</taxon>
        <taxon>Betaproteobacteria</taxon>
        <taxon>Burkholderiales</taxon>
        <taxon>Sphaerotilaceae</taxon>
        <taxon>Roseateles</taxon>
    </lineage>
</organism>
<keyword evidence="2" id="KW-1185">Reference proteome</keyword>
<dbReference type="Proteomes" id="UP001462640">
    <property type="component" value="Unassembled WGS sequence"/>
</dbReference>
<sequence length="165" mass="17582">MLHARSSPAARPAASRTGQGPAALLGLALLLCAVQGARAADRPGFALSFHPVGSSAFDGPPKIGEPGFIPPVALTIVAPQDARCLARKPVGEYEALIEADGRVAGVHSHHVPVEGDACEKSQLFPYIRQWRFAPATWEGKPIPVYLWIGIEGSVESVQPRRPPRR</sequence>